<organism evidence="4 5">
    <name type="scientific">Edaphochlamys debaryana</name>
    <dbReference type="NCBI Taxonomy" id="47281"/>
    <lineage>
        <taxon>Eukaryota</taxon>
        <taxon>Viridiplantae</taxon>
        <taxon>Chlorophyta</taxon>
        <taxon>core chlorophytes</taxon>
        <taxon>Chlorophyceae</taxon>
        <taxon>CS clade</taxon>
        <taxon>Chlamydomonadales</taxon>
        <taxon>Chlamydomonadales incertae sedis</taxon>
        <taxon>Edaphochlamys</taxon>
    </lineage>
</organism>
<evidence type="ECO:0000313" key="5">
    <source>
        <dbReference type="Proteomes" id="UP000612055"/>
    </source>
</evidence>
<evidence type="ECO:0000256" key="2">
    <source>
        <dbReference type="SAM" id="MobiDB-lite"/>
    </source>
</evidence>
<sequence>MIVCLVLNAEEGMGAPHSPATAASLAVATDSQSAAPLGATAEAEAEAAAKGLASLALSNGGAHTGNGTGACQAAAEAEAEPAGKEANGGGAAGAQAQADGAGAPEPGAPAPRSALTQHMLGVSRAVRAACPHAFIVLWHPAAIEDPHLRIDAFSAGASMVSCFPAHLGEALGQLGGLGTSSPPAPSTSSTASDADPTAPAAPTPSDPTAIPCGAPAAPGACVCAWCGQSGLTADDLWLHQPLYHVYEVNRASPCCACGNRVDNLAVHVHEYHWPGGPRPEVRIPLGSAVIVHRRSDNKFLCVQEFADQGFWVPGGCSDPGEPLTRTALRECWEEVGVEVKLHGVVEVAYRLCPTTGRPTWRLMTFYATIPEGASAQPKTLPCFESAGACWVGADQLHTLPIRSPRIPETWFPHFARGGACPHPLAVPREYLAMFADVPF</sequence>
<dbReference type="GO" id="GO:0006754">
    <property type="term" value="P:ATP biosynthetic process"/>
    <property type="evidence" value="ECO:0007669"/>
    <property type="project" value="TreeGrafter"/>
</dbReference>
<dbReference type="SUPFAM" id="SSF55811">
    <property type="entry name" value="Nudix"/>
    <property type="match status" value="1"/>
</dbReference>
<proteinExistence type="predicted"/>
<dbReference type="EMBL" id="JAEHOE010000055">
    <property type="protein sequence ID" value="KAG2491179.1"/>
    <property type="molecule type" value="Genomic_DNA"/>
</dbReference>
<keyword evidence="1" id="KW-0378">Hydrolase</keyword>
<name>A0A835Y524_9CHLO</name>
<dbReference type="InterPro" id="IPR015797">
    <property type="entry name" value="NUDIX_hydrolase-like_dom_sf"/>
</dbReference>
<feature type="domain" description="Nudix hydrolase" evidence="3">
    <location>
        <begin position="282"/>
        <end position="413"/>
    </location>
</feature>
<evidence type="ECO:0000259" key="3">
    <source>
        <dbReference type="PROSITE" id="PS51462"/>
    </source>
</evidence>
<dbReference type="AlphaFoldDB" id="A0A835Y524"/>
<evidence type="ECO:0000313" key="4">
    <source>
        <dbReference type="EMBL" id="KAG2491179.1"/>
    </source>
</evidence>
<dbReference type="GO" id="GO:0006167">
    <property type="term" value="P:AMP biosynthetic process"/>
    <property type="evidence" value="ECO:0007669"/>
    <property type="project" value="TreeGrafter"/>
</dbReference>
<reference evidence="4" key="1">
    <citation type="journal article" date="2020" name="bioRxiv">
        <title>Comparative genomics of Chlamydomonas.</title>
        <authorList>
            <person name="Craig R.J."/>
            <person name="Hasan A.R."/>
            <person name="Ness R.W."/>
            <person name="Keightley P.D."/>
        </authorList>
    </citation>
    <scope>NUCLEOTIDE SEQUENCE</scope>
    <source>
        <strain evidence="4">CCAP 11/70</strain>
    </source>
</reference>
<dbReference type="PANTHER" id="PTHR21340">
    <property type="entry name" value="DIADENOSINE 5,5-P1,P4-TETRAPHOSPHATE PYROPHOSPHOHYDROLASE MUTT"/>
    <property type="match status" value="1"/>
</dbReference>
<feature type="compositionally biased region" description="Low complexity" evidence="2">
    <location>
        <begin position="186"/>
        <end position="198"/>
    </location>
</feature>
<dbReference type="OrthoDB" id="447842at2759"/>
<dbReference type="PROSITE" id="PS51462">
    <property type="entry name" value="NUDIX"/>
    <property type="match status" value="1"/>
</dbReference>
<protein>
    <recommendedName>
        <fullName evidence="3">Nudix hydrolase domain-containing protein</fullName>
    </recommendedName>
</protein>
<accession>A0A835Y524</accession>
<dbReference type="Proteomes" id="UP000612055">
    <property type="component" value="Unassembled WGS sequence"/>
</dbReference>
<feature type="region of interest" description="Disordered" evidence="2">
    <location>
        <begin position="174"/>
        <end position="206"/>
    </location>
</feature>
<dbReference type="PANTHER" id="PTHR21340:SF0">
    <property type="entry name" value="BIS(5'-NUCLEOSYL)-TETRAPHOSPHATASE [ASYMMETRICAL]"/>
    <property type="match status" value="1"/>
</dbReference>
<dbReference type="GO" id="GO:0004081">
    <property type="term" value="F:bis(5'-nucleosyl)-tetraphosphatase (asymmetrical) activity"/>
    <property type="evidence" value="ECO:0007669"/>
    <property type="project" value="TreeGrafter"/>
</dbReference>
<dbReference type="InterPro" id="IPR000086">
    <property type="entry name" value="NUDIX_hydrolase_dom"/>
</dbReference>
<comment type="caution">
    <text evidence="4">The sequence shown here is derived from an EMBL/GenBank/DDBJ whole genome shotgun (WGS) entry which is preliminary data.</text>
</comment>
<dbReference type="Pfam" id="PF00293">
    <property type="entry name" value="NUDIX"/>
    <property type="match status" value="1"/>
</dbReference>
<keyword evidence="5" id="KW-1185">Reference proteome</keyword>
<feature type="region of interest" description="Disordered" evidence="2">
    <location>
        <begin position="66"/>
        <end position="113"/>
    </location>
</feature>
<dbReference type="CDD" id="cd02883">
    <property type="entry name" value="NUDIX_Hydrolase"/>
    <property type="match status" value="1"/>
</dbReference>
<dbReference type="InterPro" id="IPR051325">
    <property type="entry name" value="Nudix_hydrolase_domain"/>
</dbReference>
<gene>
    <name evidence="4" type="ORF">HYH03_010390</name>
</gene>
<dbReference type="Gene3D" id="3.90.79.10">
    <property type="entry name" value="Nucleoside Triphosphate Pyrophosphohydrolase"/>
    <property type="match status" value="1"/>
</dbReference>
<feature type="compositionally biased region" description="Low complexity" evidence="2">
    <location>
        <begin position="93"/>
        <end position="105"/>
    </location>
</feature>
<evidence type="ECO:0000256" key="1">
    <source>
        <dbReference type="ARBA" id="ARBA00022801"/>
    </source>
</evidence>